<accession>A0A0T9RTW5</accession>
<dbReference type="AlphaFoldDB" id="A0A0T9RTW5"/>
<evidence type="ECO:0000313" key="1">
    <source>
        <dbReference type="EMBL" id="CNI85130.1"/>
    </source>
</evidence>
<dbReference type="EMBL" id="CQBK01000115">
    <property type="protein sequence ID" value="CNI85130.1"/>
    <property type="molecule type" value="Genomic_DNA"/>
</dbReference>
<evidence type="ECO:0000313" key="2">
    <source>
        <dbReference type="Proteomes" id="UP000038204"/>
    </source>
</evidence>
<reference evidence="1 2" key="1">
    <citation type="submission" date="2015-03" db="EMBL/GenBank/DDBJ databases">
        <authorList>
            <person name="Murphy D."/>
        </authorList>
    </citation>
    <scope>NUCLEOTIDE SEQUENCE [LARGE SCALE GENOMIC DNA]</scope>
    <source>
        <strain evidence="1 2">Y233</strain>
    </source>
</reference>
<proteinExistence type="predicted"/>
<dbReference type="Proteomes" id="UP000038204">
    <property type="component" value="Unassembled WGS sequence"/>
</dbReference>
<name>A0A0T9RTW5_9GAMM</name>
<protein>
    <submittedName>
        <fullName evidence="1">Uncharacterized protein</fullName>
    </submittedName>
</protein>
<sequence>MDPLGLANLFDLGTYGGLNGGIHVGDGLQAHELIRHEFLKQLGLANDTRLSSNPSIALDLDHHTRGPLKDSRGIGGVHYHEAQVRAERGLGINQFASKIADELDITSEAMKRAGVPETQISKLRGNAEKFYGNLSGC</sequence>
<organism evidence="1 2">
    <name type="scientific">Yersinia similis</name>
    <dbReference type="NCBI Taxonomy" id="367190"/>
    <lineage>
        <taxon>Bacteria</taxon>
        <taxon>Pseudomonadati</taxon>
        <taxon>Pseudomonadota</taxon>
        <taxon>Gammaproteobacteria</taxon>
        <taxon>Enterobacterales</taxon>
        <taxon>Yersiniaceae</taxon>
        <taxon>Yersinia</taxon>
    </lineage>
</organism>
<gene>
    <name evidence="1" type="ORF">ERS008667_04459</name>
</gene>